<dbReference type="Proteomes" id="UP000287651">
    <property type="component" value="Unassembled WGS sequence"/>
</dbReference>
<proteinExistence type="predicted"/>
<organism evidence="2 3">
    <name type="scientific">Ensete ventricosum</name>
    <name type="common">Abyssinian banana</name>
    <name type="synonym">Musa ensete</name>
    <dbReference type="NCBI Taxonomy" id="4639"/>
    <lineage>
        <taxon>Eukaryota</taxon>
        <taxon>Viridiplantae</taxon>
        <taxon>Streptophyta</taxon>
        <taxon>Embryophyta</taxon>
        <taxon>Tracheophyta</taxon>
        <taxon>Spermatophyta</taxon>
        <taxon>Magnoliopsida</taxon>
        <taxon>Liliopsida</taxon>
        <taxon>Zingiberales</taxon>
        <taxon>Musaceae</taxon>
        <taxon>Ensete</taxon>
    </lineage>
</organism>
<evidence type="ECO:0000256" key="1">
    <source>
        <dbReference type="SAM" id="MobiDB-lite"/>
    </source>
</evidence>
<sequence>MKLLPNNGPRSSLGIGSGSDDAMGFRREFARRFAEGIGKLTGNTSGDHRKKTKRLTARIPNAAGLAGVNRPYPGIRATKPPRSTGKPSVLGFSRYDWILALILKPIWGL</sequence>
<reference evidence="2 3" key="1">
    <citation type="journal article" date="2014" name="Agronomy (Basel)">
        <title>A Draft Genome Sequence for Ensete ventricosum, the Drought-Tolerant Tree Against Hunger.</title>
        <authorList>
            <person name="Harrison J."/>
            <person name="Moore K.A."/>
            <person name="Paszkiewicz K."/>
            <person name="Jones T."/>
            <person name="Grant M."/>
            <person name="Ambacheew D."/>
            <person name="Muzemil S."/>
            <person name="Studholme D.J."/>
        </authorList>
    </citation>
    <scope>NUCLEOTIDE SEQUENCE [LARGE SCALE GENOMIC DNA]</scope>
</reference>
<gene>
    <name evidence="2" type="ORF">B296_00010244</name>
</gene>
<evidence type="ECO:0000313" key="3">
    <source>
        <dbReference type="Proteomes" id="UP000287651"/>
    </source>
</evidence>
<evidence type="ECO:0000313" key="2">
    <source>
        <dbReference type="EMBL" id="RRT77886.1"/>
    </source>
</evidence>
<dbReference type="EMBL" id="AMZH03001814">
    <property type="protein sequence ID" value="RRT77886.1"/>
    <property type="molecule type" value="Genomic_DNA"/>
</dbReference>
<accession>A0A427ANT1</accession>
<comment type="caution">
    <text evidence="2">The sequence shown here is derived from an EMBL/GenBank/DDBJ whole genome shotgun (WGS) entry which is preliminary data.</text>
</comment>
<dbReference type="AlphaFoldDB" id="A0A427ANT1"/>
<name>A0A427ANT1_ENSVE</name>
<protein>
    <submittedName>
        <fullName evidence="2">Uncharacterized protein</fullName>
    </submittedName>
</protein>
<feature type="region of interest" description="Disordered" evidence="1">
    <location>
        <begin position="1"/>
        <end position="21"/>
    </location>
</feature>